<dbReference type="Gene3D" id="2.40.420.20">
    <property type="match status" value="1"/>
</dbReference>
<dbReference type="GO" id="GO:1990281">
    <property type="term" value="C:efflux pump complex"/>
    <property type="evidence" value="ECO:0007669"/>
    <property type="project" value="TreeGrafter"/>
</dbReference>
<comment type="similarity">
    <text evidence="1">Belongs to the membrane fusion protein (MFP) (TC 8.A.1) family.</text>
</comment>
<dbReference type="OrthoDB" id="9813967at2"/>
<evidence type="ECO:0000256" key="1">
    <source>
        <dbReference type="ARBA" id="ARBA00009477"/>
    </source>
</evidence>
<accession>A0A0K1EFL4</accession>
<feature type="transmembrane region" description="Helical" evidence="2">
    <location>
        <begin position="12"/>
        <end position="30"/>
    </location>
</feature>
<protein>
    <submittedName>
        <fullName evidence="5">Uncharacterized protein</fullName>
    </submittedName>
</protein>
<dbReference type="Gene3D" id="2.40.50.100">
    <property type="match status" value="1"/>
</dbReference>
<dbReference type="Gene3D" id="1.10.287.470">
    <property type="entry name" value="Helix hairpin bin"/>
    <property type="match status" value="1"/>
</dbReference>
<dbReference type="STRING" id="52.CMC5_038050"/>
<dbReference type="Pfam" id="PF25954">
    <property type="entry name" value="Beta-barrel_RND_2"/>
    <property type="match status" value="1"/>
</dbReference>
<evidence type="ECO:0000313" key="6">
    <source>
        <dbReference type="Proteomes" id="UP000067626"/>
    </source>
</evidence>
<feature type="domain" description="CusB-like beta-barrel" evidence="3">
    <location>
        <begin position="221"/>
        <end position="291"/>
    </location>
</feature>
<organism evidence="5 6">
    <name type="scientific">Chondromyces crocatus</name>
    <dbReference type="NCBI Taxonomy" id="52"/>
    <lineage>
        <taxon>Bacteria</taxon>
        <taxon>Pseudomonadati</taxon>
        <taxon>Myxococcota</taxon>
        <taxon>Polyangia</taxon>
        <taxon>Polyangiales</taxon>
        <taxon>Polyangiaceae</taxon>
        <taxon>Chondromyces</taxon>
    </lineage>
</organism>
<evidence type="ECO:0000259" key="3">
    <source>
        <dbReference type="Pfam" id="PF25954"/>
    </source>
</evidence>
<evidence type="ECO:0000313" key="5">
    <source>
        <dbReference type="EMBL" id="AKT39656.1"/>
    </source>
</evidence>
<dbReference type="Proteomes" id="UP000067626">
    <property type="component" value="Chromosome"/>
</dbReference>
<name>A0A0K1EFL4_CHOCO</name>
<dbReference type="Gene3D" id="2.40.30.170">
    <property type="match status" value="1"/>
</dbReference>
<dbReference type="InterPro" id="IPR006143">
    <property type="entry name" value="RND_pump_MFP"/>
</dbReference>
<proteinExistence type="inferred from homology"/>
<dbReference type="GO" id="GO:0015562">
    <property type="term" value="F:efflux transmembrane transporter activity"/>
    <property type="evidence" value="ECO:0007669"/>
    <property type="project" value="TreeGrafter"/>
</dbReference>
<dbReference type="PANTHER" id="PTHR30469:SF15">
    <property type="entry name" value="HLYD FAMILY OF SECRETION PROTEINS"/>
    <property type="match status" value="1"/>
</dbReference>
<dbReference type="AlphaFoldDB" id="A0A0K1EFL4"/>
<dbReference type="SUPFAM" id="SSF111369">
    <property type="entry name" value="HlyD-like secretion proteins"/>
    <property type="match status" value="1"/>
</dbReference>
<keyword evidence="6" id="KW-1185">Reference proteome</keyword>
<dbReference type="Pfam" id="PF25973">
    <property type="entry name" value="BSH_CzcB"/>
    <property type="match status" value="1"/>
</dbReference>
<reference evidence="5 6" key="1">
    <citation type="submission" date="2015-07" db="EMBL/GenBank/DDBJ databases">
        <title>Genome analysis of myxobacterium Chondromyces crocatus Cm c5 reveals a high potential for natural compound synthesis and the genetic basis for the loss of fruiting body formation.</title>
        <authorList>
            <person name="Zaburannyi N."/>
            <person name="Bunk B."/>
            <person name="Maier J."/>
            <person name="Overmann J."/>
            <person name="Mueller R."/>
        </authorList>
    </citation>
    <scope>NUCLEOTIDE SEQUENCE [LARGE SCALE GENOMIC DNA]</scope>
    <source>
        <strain evidence="5 6">Cm c5</strain>
    </source>
</reference>
<keyword evidence="2" id="KW-0472">Membrane</keyword>
<dbReference type="KEGG" id="ccro:CMC5_038050"/>
<dbReference type="EMBL" id="CP012159">
    <property type="protein sequence ID" value="AKT39656.1"/>
    <property type="molecule type" value="Genomic_DNA"/>
</dbReference>
<keyword evidence="2" id="KW-1133">Transmembrane helix</keyword>
<gene>
    <name evidence="5" type="ORF">CMC5_038050</name>
</gene>
<sequence length="393" mass="41334">MGHVTRAQRWVLGVGGVIVVGALGGGAALLRRAEGVGATALSEEPRGVTVTPAHATRYRPSRRFVGTLEPWQRADIGPQLVSAYVETVLVRPGDAVKRGQVVTTLDCRSASAGNRSVAMQARALDERQRALASEAARVQDLVGGGYVSRNEAEQKRAQSAAADAQLAALKAQLAGKTLEVNDCTLRAPFDGEIVRRRIDPGSFVRPGEALLTLIDRGLVRVTADVPEADFSAVAPGAEVELRMMATGRAMTARVSRRAAAANPMTRTLHVEIDVPDPERALPVGTTAEVRAEVGEAQEALEIPLRAATVRGGKASLFLVEEDVARSVTVQVLGEAGKSLFVTPDFPAGSLVVVEGRGQLANGNVVRAKVEGDVSKRPPHTPIPAAVIPAVPPR</sequence>
<evidence type="ECO:0000256" key="2">
    <source>
        <dbReference type="SAM" id="Phobius"/>
    </source>
</evidence>
<dbReference type="PANTHER" id="PTHR30469">
    <property type="entry name" value="MULTIDRUG RESISTANCE PROTEIN MDTA"/>
    <property type="match status" value="1"/>
</dbReference>
<dbReference type="InterPro" id="IPR058792">
    <property type="entry name" value="Beta-barrel_RND_2"/>
</dbReference>
<feature type="domain" description="CzcB-like barrel-sandwich hybrid" evidence="4">
    <location>
        <begin position="81"/>
        <end position="214"/>
    </location>
</feature>
<dbReference type="InterPro" id="IPR058647">
    <property type="entry name" value="BSH_CzcB-like"/>
</dbReference>
<evidence type="ECO:0000259" key="4">
    <source>
        <dbReference type="Pfam" id="PF25973"/>
    </source>
</evidence>
<keyword evidence="2" id="KW-0812">Transmembrane</keyword>
<dbReference type="NCBIfam" id="TIGR01730">
    <property type="entry name" value="RND_mfp"/>
    <property type="match status" value="1"/>
</dbReference>